<evidence type="ECO:0000313" key="2">
    <source>
        <dbReference type="Proteomes" id="UP000093000"/>
    </source>
</evidence>
<comment type="caution">
    <text evidence="1">The sequence shown here is derived from an EMBL/GenBank/DDBJ whole genome shotgun (WGS) entry which is preliminary data.</text>
</comment>
<dbReference type="InParanoid" id="A0A1C7MZ93"/>
<dbReference type="AlphaFoldDB" id="A0A1C7MZ93"/>
<gene>
    <name evidence="1" type="ORF">A0J61_09816</name>
</gene>
<keyword evidence="2" id="KW-1185">Reference proteome</keyword>
<evidence type="ECO:0000313" key="1">
    <source>
        <dbReference type="EMBL" id="OBZ82133.1"/>
    </source>
</evidence>
<accession>A0A1C7MZ93</accession>
<sequence>MTSYWYCTDGIKQCLLPNHHISSLDNAFQTHIRIQITEAIFERQGIALADPSQGTLTMDGLHFGLYRHPPIQRTTSFESLIFMDHSQTMHSDLTLGLEDEELTNQFTWMIKKEQSSHSLSSPRTCCIIS</sequence>
<organism evidence="1 2">
    <name type="scientific">Choanephora cucurbitarum</name>
    <dbReference type="NCBI Taxonomy" id="101091"/>
    <lineage>
        <taxon>Eukaryota</taxon>
        <taxon>Fungi</taxon>
        <taxon>Fungi incertae sedis</taxon>
        <taxon>Mucoromycota</taxon>
        <taxon>Mucoromycotina</taxon>
        <taxon>Mucoromycetes</taxon>
        <taxon>Mucorales</taxon>
        <taxon>Mucorineae</taxon>
        <taxon>Choanephoraceae</taxon>
        <taxon>Choanephoroideae</taxon>
        <taxon>Choanephora</taxon>
    </lineage>
</organism>
<protein>
    <submittedName>
        <fullName evidence="1">Uncharacterized protein</fullName>
    </submittedName>
</protein>
<proteinExistence type="predicted"/>
<reference evidence="1 2" key="1">
    <citation type="submission" date="2016-03" db="EMBL/GenBank/DDBJ databases">
        <title>Choanephora cucurbitarum.</title>
        <authorList>
            <person name="Min B."/>
            <person name="Park H."/>
            <person name="Park J.-H."/>
            <person name="Shin H.-D."/>
            <person name="Choi I.-G."/>
        </authorList>
    </citation>
    <scope>NUCLEOTIDE SEQUENCE [LARGE SCALE GENOMIC DNA]</scope>
    <source>
        <strain evidence="1 2">KUS-F28377</strain>
    </source>
</reference>
<dbReference type="OrthoDB" id="2270049at2759"/>
<dbReference type="EMBL" id="LUGH01000945">
    <property type="protein sequence ID" value="OBZ82133.1"/>
    <property type="molecule type" value="Genomic_DNA"/>
</dbReference>
<name>A0A1C7MZ93_9FUNG</name>
<dbReference type="Proteomes" id="UP000093000">
    <property type="component" value="Unassembled WGS sequence"/>
</dbReference>